<dbReference type="SUPFAM" id="SSF158694">
    <property type="entry name" value="UraD-Like"/>
    <property type="match status" value="1"/>
</dbReference>
<gene>
    <name evidence="9" type="ORF">GCM10025875_01450</name>
</gene>
<name>A0AA37UGE3_9MICO</name>
<dbReference type="Proteomes" id="UP001157161">
    <property type="component" value="Unassembled WGS sequence"/>
</dbReference>
<comment type="pathway">
    <text evidence="2">Purine metabolism; urate degradation; (S)-allantoin from urate: step 3/3.</text>
</comment>
<evidence type="ECO:0000313" key="9">
    <source>
        <dbReference type="EMBL" id="GMA30153.1"/>
    </source>
</evidence>
<dbReference type="InterPro" id="IPR036778">
    <property type="entry name" value="OHCU_decarboxylase_sf"/>
</dbReference>
<evidence type="ECO:0000256" key="6">
    <source>
        <dbReference type="ARBA" id="ARBA00023239"/>
    </source>
</evidence>
<reference evidence="9" key="2">
    <citation type="submission" date="2023-02" db="EMBL/GenBank/DDBJ databases">
        <authorList>
            <person name="Sun Q."/>
            <person name="Mori K."/>
        </authorList>
    </citation>
    <scope>NUCLEOTIDE SEQUENCE</scope>
    <source>
        <strain evidence="9">NBRC 112290</strain>
    </source>
</reference>
<evidence type="ECO:0000256" key="2">
    <source>
        <dbReference type="ARBA" id="ARBA00004754"/>
    </source>
</evidence>
<accession>A0AA37UGE3</accession>
<keyword evidence="5" id="KW-0210">Decarboxylase</keyword>
<dbReference type="Gene3D" id="1.10.3330.10">
    <property type="entry name" value="Oxo-4-hydroxy-4-carboxy-5-ureidoimidazoline decarboxylase"/>
    <property type="match status" value="1"/>
</dbReference>
<dbReference type="PANTHER" id="PTHR43466:SF1">
    <property type="entry name" value="2-OXO-4-HYDROXY-4-CARBOXY-5-UREIDOIMIDAZOLINE DECARBOXYLASE-RELATED"/>
    <property type="match status" value="1"/>
</dbReference>
<dbReference type="RefSeq" id="WP_284248625.1">
    <property type="nucleotide sequence ID" value="NZ_BSUM01000001.1"/>
</dbReference>
<sequence>MRIEEFDAQSPSDAAAVVAVWAAVPAWVEEVVAGRPYGTRAALLARADAVARTWGEAELDVALADHPRIGDRHPGEGASAQASRGEQASVAGAGDDVAASIAEANAAYEARFGRVFLVRAAGRTPEEILAQARQRLANDDAAEVAEALDQLREIALLRLTSAIEEDR</sequence>
<feature type="region of interest" description="Disordered" evidence="7">
    <location>
        <begin position="67"/>
        <end position="88"/>
    </location>
</feature>
<dbReference type="InterPro" id="IPR018020">
    <property type="entry name" value="OHCU_decarboxylase"/>
</dbReference>
<proteinExistence type="predicted"/>
<comment type="caution">
    <text evidence="9">The sequence shown here is derived from an EMBL/GenBank/DDBJ whole genome shotgun (WGS) entry which is preliminary data.</text>
</comment>
<keyword evidence="6" id="KW-0456">Lyase</keyword>
<feature type="domain" description="Oxo-4-hydroxy-4-carboxy-5-ureidoimidazoline decarboxylase" evidence="8">
    <location>
        <begin position="9"/>
        <end position="159"/>
    </location>
</feature>
<dbReference type="EMBL" id="BSUM01000001">
    <property type="protein sequence ID" value="GMA30153.1"/>
    <property type="molecule type" value="Genomic_DNA"/>
</dbReference>
<evidence type="ECO:0000256" key="3">
    <source>
        <dbReference type="ARBA" id="ARBA00012257"/>
    </source>
</evidence>
<keyword evidence="10" id="KW-1185">Reference proteome</keyword>
<evidence type="ECO:0000256" key="1">
    <source>
        <dbReference type="ARBA" id="ARBA00001163"/>
    </source>
</evidence>
<dbReference type="NCBIfam" id="TIGR03180">
    <property type="entry name" value="UraD_2"/>
    <property type="match status" value="1"/>
</dbReference>
<organism evidence="9 10">
    <name type="scientific">Litorihabitans aurantiacus</name>
    <dbReference type="NCBI Taxonomy" id="1930061"/>
    <lineage>
        <taxon>Bacteria</taxon>
        <taxon>Bacillati</taxon>
        <taxon>Actinomycetota</taxon>
        <taxon>Actinomycetes</taxon>
        <taxon>Micrococcales</taxon>
        <taxon>Beutenbergiaceae</taxon>
        <taxon>Litorihabitans</taxon>
    </lineage>
</organism>
<comment type="catalytic activity">
    <reaction evidence="1">
        <text>5-hydroxy-2-oxo-4-ureido-2,5-dihydro-1H-imidazole-5-carboxylate + H(+) = (S)-allantoin + CO2</text>
        <dbReference type="Rhea" id="RHEA:26301"/>
        <dbReference type="ChEBI" id="CHEBI:15378"/>
        <dbReference type="ChEBI" id="CHEBI:15678"/>
        <dbReference type="ChEBI" id="CHEBI:16526"/>
        <dbReference type="ChEBI" id="CHEBI:58639"/>
        <dbReference type="EC" id="4.1.1.97"/>
    </reaction>
</comment>
<dbReference type="AlphaFoldDB" id="A0AA37UGE3"/>
<dbReference type="EC" id="4.1.1.97" evidence="3"/>
<evidence type="ECO:0000259" key="8">
    <source>
        <dbReference type="Pfam" id="PF09349"/>
    </source>
</evidence>
<dbReference type="GO" id="GO:0019628">
    <property type="term" value="P:urate catabolic process"/>
    <property type="evidence" value="ECO:0007669"/>
    <property type="project" value="TreeGrafter"/>
</dbReference>
<evidence type="ECO:0000256" key="7">
    <source>
        <dbReference type="SAM" id="MobiDB-lite"/>
    </source>
</evidence>
<dbReference type="NCBIfam" id="NF010372">
    <property type="entry name" value="PRK13798.1"/>
    <property type="match status" value="1"/>
</dbReference>
<dbReference type="GO" id="GO:0006144">
    <property type="term" value="P:purine nucleobase metabolic process"/>
    <property type="evidence" value="ECO:0007669"/>
    <property type="project" value="UniProtKB-KW"/>
</dbReference>
<keyword evidence="4" id="KW-0659">Purine metabolism</keyword>
<protein>
    <recommendedName>
        <fullName evidence="3">2-oxo-4-hydroxy-4-carboxy-5-ureidoimidazoline decarboxylase</fullName>
        <ecNumber evidence="3">4.1.1.97</ecNumber>
    </recommendedName>
</protein>
<evidence type="ECO:0000313" key="10">
    <source>
        <dbReference type="Proteomes" id="UP001157161"/>
    </source>
</evidence>
<dbReference type="Pfam" id="PF09349">
    <property type="entry name" value="OHCU_decarbox"/>
    <property type="match status" value="1"/>
</dbReference>
<dbReference type="PANTHER" id="PTHR43466">
    <property type="entry name" value="2-OXO-4-HYDROXY-4-CARBOXY-5-UREIDOIMIDAZOLINE DECARBOXYLASE-RELATED"/>
    <property type="match status" value="1"/>
</dbReference>
<reference evidence="9" key="1">
    <citation type="journal article" date="2014" name="Int. J. Syst. Evol. Microbiol.">
        <title>Complete genome sequence of Corynebacterium casei LMG S-19264T (=DSM 44701T), isolated from a smear-ripened cheese.</title>
        <authorList>
            <consortium name="US DOE Joint Genome Institute (JGI-PGF)"/>
            <person name="Walter F."/>
            <person name="Albersmeier A."/>
            <person name="Kalinowski J."/>
            <person name="Ruckert C."/>
        </authorList>
    </citation>
    <scope>NUCLEOTIDE SEQUENCE</scope>
    <source>
        <strain evidence="9">NBRC 112290</strain>
    </source>
</reference>
<evidence type="ECO:0000256" key="4">
    <source>
        <dbReference type="ARBA" id="ARBA00022631"/>
    </source>
</evidence>
<evidence type="ECO:0000256" key="5">
    <source>
        <dbReference type="ARBA" id="ARBA00022793"/>
    </source>
</evidence>
<dbReference type="InterPro" id="IPR017595">
    <property type="entry name" value="OHCU_decarboxylase-2"/>
</dbReference>
<dbReference type="GO" id="GO:0051997">
    <property type="term" value="F:2-oxo-4-hydroxy-4-carboxy-5-ureidoimidazoline decarboxylase activity"/>
    <property type="evidence" value="ECO:0007669"/>
    <property type="project" value="UniProtKB-EC"/>
</dbReference>